<keyword evidence="1" id="KW-0812">Transmembrane</keyword>
<proteinExistence type="predicted"/>
<dbReference type="Pfam" id="PF13768">
    <property type="entry name" value="VWA_3"/>
    <property type="match status" value="1"/>
</dbReference>
<feature type="domain" description="VWFA" evidence="3">
    <location>
        <begin position="320"/>
        <end position="489"/>
    </location>
</feature>
<organism evidence="5 6">
    <name type="scientific">Kangiella sediminilitoris</name>
    <dbReference type="NCBI Taxonomy" id="1144748"/>
    <lineage>
        <taxon>Bacteria</taxon>
        <taxon>Pseudomonadati</taxon>
        <taxon>Pseudomonadota</taxon>
        <taxon>Gammaproteobacteria</taxon>
        <taxon>Kangiellales</taxon>
        <taxon>Kangiellaceae</taxon>
        <taxon>Kangiella</taxon>
    </lineage>
</organism>
<evidence type="ECO:0000259" key="4">
    <source>
        <dbReference type="PROSITE" id="PS51468"/>
    </source>
</evidence>
<dbReference type="STRING" id="1144748.KS2013_179"/>
<reference evidence="6" key="1">
    <citation type="submission" date="2015-08" db="EMBL/GenBank/DDBJ databases">
        <authorList>
            <person name="Kim K.M."/>
        </authorList>
    </citation>
    <scope>NUCLEOTIDE SEQUENCE [LARGE SCALE GENOMIC DNA]</scope>
    <source>
        <strain evidence="6">KCTC 23892</strain>
    </source>
</reference>
<keyword evidence="1" id="KW-0472">Membrane</keyword>
<evidence type="ECO:0000256" key="2">
    <source>
        <dbReference type="SAM" id="SignalP"/>
    </source>
</evidence>
<dbReference type="PROSITE" id="PS51468">
    <property type="entry name" value="VIT"/>
    <property type="match status" value="1"/>
</dbReference>
<name>A0A1B3B804_9GAMM</name>
<dbReference type="Pfam" id="PF08487">
    <property type="entry name" value="VIT"/>
    <property type="match status" value="1"/>
</dbReference>
<evidence type="ECO:0000313" key="6">
    <source>
        <dbReference type="Proteomes" id="UP000094147"/>
    </source>
</evidence>
<dbReference type="Proteomes" id="UP000094147">
    <property type="component" value="Chromosome"/>
</dbReference>
<dbReference type="SMART" id="SM00609">
    <property type="entry name" value="VIT"/>
    <property type="match status" value="1"/>
</dbReference>
<feature type="chain" id="PRO_5008544252" evidence="2">
    <location>
        <begin position="23"/>
        <end position="679"/>
    </location>
</feature>
<keyword evidence="2" id="KW-0732">Signal</keyword>
<feature type="domain" description="VIT" evidence="4">
    <location>
        <begin position="27"/>
        <end position="155"/>
    </location>
</feature>
<dbReference type="InterPro" id="IPR022440">
    <property type="entry name" value="CHP03788"/>
</dbReference>
<evidence type="ECO:0000313" key="5">
    <source>
        <dbReference type="EMBL" id="AOE48907.1"/>
    </source>
</evidence>
<dbReference type="SMART" id="SM00327">
    <property type="entry name" value="VWA"/>
    <property type="match status" value="1"/>
</dbReference>
<feature type="transmembrane region" description="Helical" evidence="1">
    <location>
        <begin position="645"/>
        <end position="665"/>
    </location>
</feature>
<dbReference type="OrthoDB" id="9784383at2"/>
<dbReference type="Gene3D" id="3.40.50.410">
    <property type="entry name" value="von Willebrand factor, type A domain"/>
    <property type="match status" value="1"/>
</dbReference>
<gene>
    <name evidence="5" type="ORF">KS2013_179</name>
</gene>
<dbReference type="PANTHER" id="PTHR45737">
    <property type="entry name" value="VON WILLEBRAND FACTOR A DOMAIN-CONTAINING PROTEIN 5A"/>
    <property type="match status" value="1"/>
</dbReference>
<accession>A0A1B3B804</accession>
<dbReference type="PATRIC" id="fig|1144748.3.peg.183"/>
<dbReference type="SUPFAM" id="SSF53300">
    <property type="entry name" value="vWA-like"/>
    <property type="match status" value="1"/>
</dbReference>
<dbReference type="InterPro" id="IPR013694">
    <property type="entry name" value="VIT"/>
</dbReference>
<evidence type="ECO:0000259" key="3">
    <source>
        <dbReference type="PROSITE" id="PS50234"/>
    </source>
</evidence>
<dbReference type="NCBIfam" id="TIGR03788">
    <property type="entry name" value="marine_srt_targ"/>
    <property type="match status" value="1"/>
</dbReference>
<dbReference type="PANTHER" id="PTHR45737:SF6">
    <property type="entry name" value="VON WILLEBRAND FACTOR A DOMAIN-CONTAINING PROTEIN 5A"/>
    <property type="match status" value="1"/>
</dbReference>
<feature type="signal peptide" evidence="2">
    <location>
        <begin position="1"/>
        <end position="22"/>
    </location>
</feature>
<dbReference type="InterPro" id="IPR002035">
    <property type="entry name" value="VWF_A"/>
</dbReference>
<dbReference type="EMBL" id="CP012418">
    <property type="protein sequence ID" value="AOE48907.1"/>
    <property type="molecule type" value="Genomic_DNA"/>
</dbReference>
<keyword evidence="1" id="KW-1133">Transmembrane helix</keyword>
<dbReference type="KEGG" id="ksd:KS2013_179"/>
<evidence type="ECO:0000256" key="1">
    <source>
        <dbReference type="SAM" id="Phobius"/>
    </source>
</evidence>
<dbReference type="AlphaFoldDB" id="A0A1B3B804"/>
<keyword evidence="6" id="KW-1185">Reference proteome</keyword>
<dbReference type="RefSeq" id="WP_068988502.1">
    <property type="nucleotide sequence ID" value="NZ_CP012418.1"/>
</dbReference>
<protein>
    <submittedName>
        <fullName evidence="5">Vault protein inter-alpha-trypsin domain protein</fullName>
    </submittedName>
</protein>
<dbReference type="InterPro" id="IPR036465">
    <property type="entry name" value="vWFA_dom_sf"/>
</dbReference>
<sequence precursor="true">MKNLFAVLMSVCLLALVNVASATDSSMIRYQSMESDQTFEQLPLSTDIEMHVNSVVSRVSVKQTFQNNSSEWLEGVYQFPLPEDAAVDTLKMYIGQRIIEGEIQEKERAERTYQQAKNKGQRASIVHQSRANLFTTKLANIAPGESITIEIEFQSMVSMDSTMFSLRMPLGITPRYQPSRDALRNDEAHHVASYKNATEAKSKASINNTVLSSEVTGFNTGSQPNRPVTVKVFLNPGFDLSLLESPYHEVYTQQHGDSYEIELENPTQANRDFILNWQPQLGQDPKIALFSESKEDYNYHVLMMLPPTHTLVGEQAQPREMIFVIDSSGSMSGESMQQAKAGLLFALEQLGSDDTFNIIDFDHEATKLFPNAVANTSETIQLAEYFVKQLDADGGTEIAKAVDMALDKPEAERLRQIVFLTDGSIGNEAQVFELIENKLGNNRLFTVGIGSAPNSYFMNRAANFGRGTYTYIGNINEVQGQLETLFKKLRYPALTNLRLAGGEQQTIDMQPSVLRDLYLGEPLFAAYRTSKNSAISMKVTGQSDVYQWSKNIPVVVNGKDKGIAKLWARQKIAAINADFGLGYDEKRQQILDTALEFHLMSDYTSLVAVDKTPARIREALKQKRLKNPLPKGWKNPHGYPRGGTVANLAMVIGFISLLLAMTYQLTVNRRRKVRASTKH</sequence>
<dbReference type="PROSITE" id="PS50234">
    <property type="entry name" value="VWFA"/>
    <property type="match status" value="1"/>
</dbReference>